<dbReference type="AlphaFoldDB" id="A0A3D9BAD3"/>
<protein>
    <recommendedName>
        <fullName evidence="3">ParB/Sulfiredoxin domain-containing protein</fullName>
    </recommendedName>
</protein>
<organism evidence="1 2">
    <name type="scientific">Candidatus Chryseobacterium massiliense</name>
    <dbReference type="NCBI Taxonomy" id="204089"/>
    <lineage>
        <taxon>Bacteria</taxon>
        <taxon>Pseudomonadati</taxon>
        <taxon>Bacteroidota</taxon>
        <taxon>Flavobacteriia</taxon>
        <taxon>Flavobacteriales</taxon>
        <taxon>Weeksellaceae</taxon>
        <taxon>Chryseobacterium group</taxon>
        <taxon>Chryseobacterium</taxon>
    </lineage>
</organism>
<dbReference type="Proteomes" id="UP000256924">
    <property type="component" value="Unassembled WGS sequence"/>
</dbReference>
<gene>
    <name evidence="1" type="ORF">DRF68_09060</name>
</gene>
<dbReference type="EMBL" id="QNVU01000014">
    <property type="protein sequence ID" value="REC50634.1"/>
    <property type="molecule type" value="Genomic_DNA"/>
</dbReference>
<comment type="caution">
    <text evidence="1">The sequence shown here is derived from an EMBL/GenBank/DDBJ whole genome shotgun (WGS) entry which is preliminary data.</text>
</comment>
<name>A0A3D9BAD3_9FLAO</name>
<sequence>MADFAGTGRKRPLLNINSENLLLDPENPRLPQDVQGKSQKDIIYALYKFFDTEELAYSMTENGYFDEEPLVAIPEELPQQFSELSYEELKTNLDYKNFIEDESTKFIVLEGNRRLSTIKLLLDSSLRSEFKIRTFPEAEQHIIDDIKSVPVIIYPKRSEVLPYLGVRHISGIKKWEPYAKARYVANMVNEGFTIDDIQKQVGDRSNSARKIYLSYQLIETVKDEFDINTSKAENLFSYLLLATGQGGVKEFIGLDKKLQNVDLENPIPRDKLNNLKDLFSWMFGEPGKLPVINESRDITAKLAPVLKKEHAIQILRETRNLDDAYDMSDGEDELLRKNLLKVNRLLSISLGLFNNSNKDFVIDDIVKLKETVDKILLINKINL</sequence>
<reference evidence="1 2" key="1">
    <citation type="journal article" date="2004" name="Emerg. Infect. Dis.">
        <title>Amoebae-resisting bacteria isolated from human nasal swabs by amoebal coculture.</title>
        <authorList>
            <person name="Greub G."/>
            <person name="La Scola B."/>
            <person name="Raoult D."/>
        </authorList>
    </citation>
    <scope>NUCLEOTIDE SEQUENCE [LARGE SCALE GENOMIC DNA]</scope>
    <source>
        <strain evidence="1 2">CCUG 51329</strain>
    </source>
</reference>
<keyword evidence="2" id="KW-1185">Reference proteome</keyword>
<dbReference type="RefSeq" id="WP_116098437.1">
    <property type="nucleotide sequence ID" value="NZ_QNVU01000014.1"/>
</dbReference>
<evidence type="ECO:0008006" key="3">
    <source>
        <dbReference type="Google" id="ProtNLM"/>
    </source>
</evidence>
<evidence type="ECO:0000313" key="1">
    <source>
        <dbReference type="EMBL" id="REC50634.1"/>
    </source>
</evidence>
<evidence type="ECO:0000313" key="2">
    <source>
        <dbReference type="Proteomes" id="UP000256924"/>
    </source>
</evidence>
<proteinExistence type="predicted"/>
<accession>A0A3D9BAD3</accession>